<reference evidence="1 2" key="1">
    <citation type="submission" date="2014-11" db="EMBL/GenBank/DDBJ databases">
        <authorList>
            <person name="Wibberg Daniel"/>
        </authorList>
    </citation>
    <scope>NUCLEOTIDE SEQUENCE [LARGE SCALE GENOMIC DNA]</scope>
    <source>
        <strain evidence="1">Rhizoctonia solani AG1-IB 7/3/14</strain>
    </source>
</reference>
<evidence type="ECO:0000313" key="2">
    <source>
        <dbReference type="Proteomes" id="UP000059188"/>
    </source>
</evidence>
<proteinExistence type="predicted"/>
<protein>
    <submittedName>
        <fullName evidence="1">Uncharacterized protein</fullName>
    </submittedName>
</protein>
<dbReference type="EMBL" id="LN679111">
    <property type="protein sequence ID" value="CEL53305.1"/>
    <property type="molecule type" value="Genomic_DNA"/>
</dbReference>
<dbReference type="Proteomes" id="UP000059188">
    <property type="component" value="Unassembled WGS sequence"/>
</dbReference>
<accession>A0A0B7F6X9</accession>
<keyword evidence="2" id="KW-1185">Reference proteome</keyword>
<dbReference type="AlphaFoldDB" id="A0A0B7F6X9"/>
<sequence>MYIIVFLRTIYADLPLPLGYWTIQLLNPSSWLIVRHTVANNVATRDVATRDQQTSVHSDSPIPDNHHEVSNIAAFASISSVGPWVFLLFAR</sequence>
<organism evidence="1 2">
    <name type="scientific">Thanatephorus cucumeris (strain AG1-IB / isolate 7/3/14)</name>
    <name type="common">Lettuce bottom rot fungus</name>
    <name type="synonym">Rhizoctonia solani</name>
    <dbReference type="NCBI Taxonomy" id="1108050"/>
    <lineage>
        <taxon>Eukaryota</taxon>
        <taxon>Fungi</taxon>
        <taxon>Dikarya</taxon>
        <taxon>Basidiomycota</taxon>
        <taxon>Agaricomycotina</taxon>
        <taxon>Agaricomycetes</taxon>
        <taxon>Cantharellales</taxon>
        <taxon>Ceratobasidiaceae</taxon>
        <taxon>Rhizoctonia</taxon>
        <taxon>Rhizoctonia solani AG-1</taxon>
    </lineage>
</organism>
<name>A0A0B7F6X9_THACB</name>
<gene>
    <name evidence="1" type="ORF">RSOLAG1IB_06272</name>
</gene>
<evidence type="ECO:0000313" key="1">
    <source>
        <dbReference type="EMBL" id="CEL53305.1"/>
    </source>
</evidence>